<reference evidence="7" key="1">
    <citation type="submission" date="2013-01" db="EMBL/GenBank/DDBJ databases">
        <title>Draft Genome Sequence of a Mulberry Tree, Morus notabilis C.K. Schneid.</title>
        <authorList>
            <person name="He N."/>
            <person name="Zhao S."/>
        </authorList>
    </citation>
    <scope>NUCLEOTIDE SEQUENCE</scope>
</reference>
<evidence type="ECO:0000256" key="3">
    <source>
        <dbReference type="ARBA" id="ARBA00022771"/>
    </source>
</evidence>
<dbReference type="SUPFAM" id="SSF57889">
    <property type="entry name" value="Cysteine-rich domain"/>
    <property type="match status" value="3"/>
</dbReference>
<dbReference type="AlphaFoldDB" id="W9R5D3"/>
<dbReference type="InterPro" id="IPR001965">
    <property type="entry name" value="Znf_PHD"/>
</dbReference>
<protein>
    <recommendedName>
        <fullName evidence="5">Phorbol-ester/DAG-type domain-containing protein</fullName>
    </recommendedName>
</protein>
<dbReference type="InterPro" id="IPR007942">
    <property type="entry name" value="PLipase-like"/>
</dbReference>
<dbReference type="SMART" id="SM00249">
    <property type="entry name" value="PHD"/>
    <property type="match status" value="3"/>
</dbReference>
<evidence type="ECO:0000256" key="1">
    <source>
        <dbReference type="ARBA" id="ARBA00022723"/>
    </source>
</evidence>
<feature type="domain" description="Phorbol-ester/DAG-type" evidence="5">
    <location>
        <begin position="67"/>
        <end position="120"/>
    </location>
</feature>
<proteinExistence type="predicted"/>
<evidence type="ECO:0000313" key="6">
    <source>
        <dbReference type="EMBL" id="EXB57305.1"/>
    </source>
</evidence>
<keyword evidence="1" id="KW-0479">Metal-binding</keyword>
<evidence type="ECO:0000313" key="7">
    <source>
        <dbReference type="Proteomes" id="UP000030645"/>
    </source>
</evidence>
<dbReference type="InterPro" id="IPR002219">
    <property type="entry name" value="PKC_DAG/PE"/>
</dbReference>
<sequence>MNQIEHWSHQQHPLLLRKDEQQGLPTSFTCEICDEYSVAVNDELYYVCDSCKFYVHKSCAESPRQINHSFHPSHPLALSTRRNYYCDSCHQYFRNAVSFKCVQCNFEMDVKCALMPPITCESQEHIQHFSHQHPLPLVQDVDNRNETKLCFVCHLTCSSGTDYGCTKCRHFLHKSCAELPREIKHSVHPNHGLLTLGVTHAWFTCSLCDKKDGQTLLFKCRQCTFQLCVKCGMTVKGINSIRYEDHEHLLCFLENTYNKLGLCNSYDAYCKHPVLSNATEFSHTQCSIFRCLDCDFKVHLLCGPLPAVIQYEYHKHPLILVDSLEEDNSGEYYCDVCETERDPRIRLYYCEECKFFAHVHCVMSEMQLYPCHTSDAELINYDQIIKVLKGDLSNVELKTIGADFWNFSEEAVLLAEKVQAKSSVTFKDLLNTALSEAQWLTSDFTWDTSSHEENKGQQAVSQSTADQLNLTDDYINELLRLCRYTEVDFSNFTNALKRYFYRKSLKINSDDLALKVIDIEGYKVPFTLAPVLKVLLRKYKDICVDSKESLAVKSIALSFLCKVVKQMHSTRVQDITKDLLQDWYFYVEFADYRVNLKVNFLKQYLQKITRAFFGFQLKKVESNVPTIISKKIDELKLLQLQYETKLQECQKFRQTSPKPKFVNECLNEAAKLEWNTAIS</sequence>
<gene>
    <name evidence="6" type="ORF">L484_011392</name>
</gene>
<evidence type="ECO:0000256" key="2">
    <source>
        <dbReference type="ARBA" id="ARBA00022737"/>
    </source>
</evidence>
<dbReference type="Pfam" id="PF05278">
    <property type="entry name" value="PEARLI-4"/>
    <property type="match status" value="1"/>
</dbReference>
<organism evidence="6 7">
    <name type="scientific">Morus notabilis</name>
    <dbReference type="NCBI Taxonomy" id="981085"/>
    <lineage>
        <taxon>Eukaryota</taxon>
        <taxon>Viridiplantae</taxon>
        <taxon>Streptophyta</taxon>
        <taxon>Embryophyta</taxon>
        <taxon>Tracheophyta</taxon>
        <taxon>Spermatophyta</taxon>
        <taxon>Magnoliopsida</taxon>
        <taxon>eudicotyledons</taxon>
        <taxon>Gunneridae</taxon>
        <taxon>Pentapetalae</taxon>
        <taxon>rosids</taxon>
        <taxon>fabids</taxon>
        <taxon>Rosales</taxon>
        <taxon>Moraceae</taxon>
        <taxon>Moreae</taxon>
        <taxon>Morus</taxon>
    </lineage>
</organism>
<dbReference type="PANTHER" id="PTHR46288">
    <property type="entry name" value="PHORBOL-ESTER/DAG-TYPE DOMAIN-CONTAINING PROTEIN"/>
    <property type="match status" value="1"/>
</dbReference>
<dbReference type="PROSITE" id="PS50081">
    <property type="entry name" value="ZF_DAG_PE_2"/>
    <property type="match status" value="1"/>
</dbReference>
<evidence type="ECO:0000256" key="4">
    <source>
        <dbReference type="ARBA" id="ARBA00022833"/>
    </source>
</evidence>
<dbReference type="PANTHER" id="PTHR46288:SF70">
    <property type="entry name" value="CYSTEINE_HISTIDINE-RICH C1 DOMAIN FAMILY PROTEIN"/>
    <property type="match status" value="1"/>
</dbReference>
<dbReference type="Proteomes" id="UP000030645">
    <property type="component" value="Unassembled WGS sequence"/>
</dbReference>
<keyword evidence="4" id="KW-0862">Zinc</keyword>
<dbReference type="InterPro" id="IPR004146">
    <property type="entry name" value="DC1"/>
</dbReference>
<dbReference type="EMBL" id="KE344341">
    <property type="protein sequence ID" value="EXB57305.1"/>
    <property type="molecule type" value="Genomic_DNA"/>
</dbReference>
<evidence type="ECO:0000259" key="5">
    <source>
        <dbReference type="PROSITE" id="PS50081"/>
    </source>
</evidence>
<dbReference type="Pfam" id="PF03107">
    <property type="entry name" value="C1_2"/>
    <property type="match status" value="3"/>
</dbReference>
<dbReference type="eggNOG" id="ENOG502SHKT">
    <property type="taxonomic scope" value="Eukaryota"/>
</dbReference>
<dbReference type="PROSITE" id="PS00479">
    <property type="entry name" value="ZF_DAG_PE_1"/>
    <property type="match status" value="1"/>
</dbReference>
<accession>W9R5D3</accession>
<keyword evidence="3" id="KW-0863">Zinc-finger</keyword>
<keyword evidence="2" id="KW-0677">Repeat</keyword>
<keyword evidence="7" id="KW-1185">Reference proteome</keyword>
<dbReference type="InterPro" id="IPR046349">
    <property type="entry name" value="C1-like_sf"/>
</dbReference>
<dbReference type="GO" id="GO:0008270">
    <property type="term" value="F:zinc ion binding"/>
    <property type="evidence" value="ECO:0007669"/>
    <property type="project" value="UniProtKB-KW"/>
</dbReference>
<name>W9R5D3_9ROSA</name>